<dbReference type="Proteomes" id="UP000799118">
    <property type="component" value="Unassembled WGS sequence"/>
</dbReference>
<protein>
    <submittedName>
        <fullName evidence="2">Uncharacterized protein</fullName>
    </submittedName>
</protein>
<proteinExistence type="predicted"/>
<accession>A0A6A4GXA5</accession>
<evidence type="ECO:0000313" key="3">
    <source>
        <dbReference type="Proteomes" id="UP000799118"/>
    </source>
</evidence>
<feature type="compositionally biased region" description="Polar residues" evidence="1">
    <location>
        <begin position="12"/>
        <end position="33"/>
    </location>
</feature>
<keyword evidence="3" id="KW-1185">Reference proteome</keyword>
<sequence length="128" mass="14298">MCTPKHVWIGPYNTSTPKKQRSNSIVPSSQSPPEITPKKELFSPKNIAVLSNLNEDSKTKDDENDQSQAQNDSREDSQTQDETQESIPIHSNVLEPQEAPPQPSESTMLPSSSHEVSSEIDPDEKLWD</sequence>
<feature type="region of interest" description="Disordered" evidence="1">
    <location>
        <begin position="1"/>
        <end position="128"/>
    </location>
</feature>
<evidence type="ECO:0000313" key="2">
    <source>
        <dbReference type="EMBL" id="KAE9389657.1"/>
    </source>
</evidence>
<evidence type="ECO:0000256" key="1">
    <source>
        <dbReference type="SAM" id="MobiDB-lite"/>
    </source>
</evidence>
<reference evidence="2" key="1">
    <citation type="journal article" date="2019" name="Environ. Microbiol.">
        <title>Fungal ecological strategies reflected in gene transcription - a case study of two litter decomposers.</title>
        <authorList>
            <person name="Barbi F."/>
            <person name="Kohler A."/>
            <person name="Barry K."/>
            <person name="Baskaran P."/>
            <person name="Daum C."/>
            <person name="Fauchery L."/>
            <person name="Ihrmark K."/>
            <person name="Kuo A."/>
            <person name="LaButti K."/>
            <person name="Lipzen A."/>
            <person name="Morin E."/>
            <person name="Grigoriev I.V."/>
            <person name="Henrissat B."/>
            <person name="Lindahl B."/>
            <person name="Martin F."/>
        </authorList>
    </citation>
    <scope>NUCLEOTIDE SEQUENCE</scope>
    <source>
        <strain evidence="2">JB14</strain>
    </source>
</reference>
<dbReference type="AlphaFoldDB" id="A0A6A4GXA5"/>
<name>A0A6A4GXA5_9AGAR</name>
<organism evidence="2 3">
    <name type="scientific">Gymnopus androsaceus JB14</name>
    <dbReference type="NCBI Taxonomy" id="1447944"/>
    <lineage>
        <taxon>Eukaryota</taxon>
        <taxon>Fungi</taxon>
        <taxon>Dikarya</taxon>
        <taxon>Basidiomycota</taxon>
        <taxon>Agaricomycotina</taxon>
        <taxon>Agaricomycetes</taxon>
        <taxon>Agaricomycetidae</taxon>
        <taxon>Agaricales</taxon>
        <taxon>Marasmiineae</taxon>
        <taxon>Omphalotaceae</taxon>
        <taxon>Gymnopus</taxon>
    </lineage>
</organism>
<gene>
    <name evidence="2" type="ORF">BT96DRAFT_1003011</name>
</gene>
<dbReference type="EMBL" id="ML769687">
    <property type="protein sequence ID" value="KAE9389657.1"/>
    <property type="molecule type" value="Genomic_DNA"/>
</dbReference>